<keyword evidence="2" id="KW-1185">Reference proteome</keyword>
<dbReference type="EMBL" id="JAENIG010000006">
    <property type="protein sequence ID" value="MBK1855324.1"/>
    <property type="molecule type" value="Genomic_DNA"/>
</dbReference>
<evidence type="ECO:0000313" key="2">
    <source>
        <dbReference type="Proteomes" id="UP000634206"/>
    </source>
</evidence>
<sequence length="48" mass="5323">MNGSLSKASSAPFRAPNDSTMHPWLEAMGFVPWCLQHLGQDTCQFTLL</sequence>
<name>A0AAE2SEA6_9BACT</name>
<evidence type="ECO:0000313" key="1">
    <source>
        <dbReference type="EMBL" id="MBK1855324.1"/>
    </source>
</evidence>
<dbReference type="RefSeq" id="WP_309489937.1">
    <property type="nucleotide sequence ID" value="NZ_JAENIG010000006.1"/>
</dbReference>
<dbReference type="Proteomes" id="UP000634206">
    <property type="component" value="Unassembled WGS sequence"/>
</dbReference>
<comment type="caution">
    <text evidence="1">The sequence shown here is derived from an EMBL/GenBank/DDBJ whole genome shotgun (WGS) entry which is preliminary data.</text>
</comment>
<proteinExistence type="predicted"/>
<accession>A0AAE2SEA6</accession>
<protein>
    <submittedName>
        <fullName evidence="1">Uncharacterized protein</fullName>
    </submittedName>
</protein>
<dbReference type="AlphaFoldDB" id="A0AAE2SEA6"/>
<reference evidence="1" key="1">
    <citation type="submission" date="2021-01" db="EMBL/GenBank/DDBJ databases">
        <title>Modified the classification status of verrucomicrobia.</title>
        <authorList>
            <person name="Feng X."/>
        </authorList>
    </citation>
    <scope>NUCLEOTIDE SEQUENCE</scope>
    <source>
        <strain evidence="1">5K15</strain>
    </source>
</reference>
<organism evidence="1 2">
    <name type="scientific">Oceaniferula flava</name>
    <dbReference type="NCBI Taxonomy" id="2800421"/>
    <lineage>
        <taxon>Bacteria</taxon>
        <taxon>Pseudomonadati</taxon>
        <taxon>Verrucomicrobiota</taxon>
        <taxon>Verrucomicrobiia</taxon>
        <taxon>Verrucomicrobiales</taxon>
        <taxon>Verrucomicrobiaceae</taxon>
        <taxon>Oceaniferula</taxon>
    </lineage>
</organism>
<gene>
    <name evidence="1" type="ORF">JIN83_10165</name>
</gene>